<accession>A0ACB8TSE1</accession>
<evidence type="ECO:0000313" key="2">
    <source>
        <dbReference type="Proteomes" id="UP001055072"/>
    </source>
</evidence>
<sequence>MTRYTNVALKRSYVEAGFNYREPEEVANQAGPSNSHEDTNKVGITTEGDDAPPKSKRKRSRKKAHKSLDATGEAGPSESVGQDGPTVGAEDDCTKPSNGTTKAKATGTKASKGKKKLKQKGMKSKDARKAASEQRRLRRQDERMADVTCFACREIGHAARSCPKAIASDALEGAGGQKKLGKQAMRLTKAQSIEMQEACRSREPSAVLVVFRVYPNGGCCKLCQETTHLAKDCPMRKPEVVATTTLVGTGMEAGADEDDFHTFRRKNLEISKEEKADERRKKQQAVKVGARSGVVKAFGRTVQKPHKVVIF</sequence>
<evidence type="ECO:0000313" key="1">
    <source>
        <dbReference type="EMBL" id="KAI0084925.1"/>
    </source>
</evidence>
<dbReference type="EMBL" id="MU274937">
    <property type="protein sequence ID" value="KAI0084925.1"/>
    <property type="molecule type" value="Genomic_DNA"/>
</dbReference>
<keyword evidence="2" id="KW-1185">Reference proteome</keyword>
<organism evidence="1 2">
    <name type="scientific">Irpex rosettiformis</name>
    <dbReference type="NCBI Taxonomy" id="378272"/>
    <lineage>
        <taxon>Eukaryota</taxon>
        <taxon>Fungi</taxon>
        <taxon>Dikarya</taxon>
        <taxon>Basidiomycota</taxon>
        <taxon>Agaricomycotina</taxon>
        <taxon>Agaricomycetes</taxon>
        <taxon>Polyporales</taxon>
        <taxon>Irpicaceae</taxon>
        <taxon>Irpex</taxon>
    </lineage>
</organism>
<protein>
    <submittedName>
        <fullName evidence="1">Uncharacterized protein</fullName>
    </submittedName>
</protein>
<name>A0ACB8TSE1_9APHY</name>
<comment type="caution">
    <text evidence="1">The sequence shown here is derived from an EMBL/GenBank/DDBJ whole genome shotgun (WGS) entry which is preliminary data.</text>
</comment>
<proteinExistence type="predicted"/>
<gene>
    <name evidence="1" type="ORF">BDY19DRAFT_997326</name>
</gene>
<dbReference type="Proteomes" id="UP001055072">
    <property type="component" value="Unassembled WGS sequence"/>
</dbReference>
<reference evidence="1" key="1">
    <citation type="journal article" date="2021" name="Environ. Microbiol.">
        <title>Gene family expansions and transcriptome signatures uncover fungal adaptations to wood decay.</title>
        <authorList>
            <person name="Hage H."/>
            <person name="Miyauchi S."/>
            <person name="Viragh M."/>
            <person name="Drula E."/>
            <person name="Min B."/>
            <person name="Chaduli D."/>
            <person name="Navarro D."/>
            <person name="Favel A."/>
            <person name="Norest M."/>
            <person name="Lesage-Meessen L."/>
            <person name="Balint B."/>
            <person name="Merenyi Z."/>
            <person name="de Eugenio L."/>
            <person name="Morin E."/>
            <person name="Martinez A.T."/>
            <person name="Baldrian P."/>
            <person name="Stursova M."/>
            <person name="Martinez M.J."/>
            <person name="Novotny C."/>
            <person name="Magnuson J.K."/>
            <person name="Spatafora J.W."/>
            <person name="Maurice S."/>
            <person name="Pangilinan J."/>
            <person name="Andreopoulos W."/>
            <person name="LaButti K."/>
            <person name="Hundley H."/>
            <person name="Na H."/>
            <person name="Kuo A."/>
            <person name="Barry K."/>
            <person name="Lipzen A."/>
            <person name="Henrissat B."/>
            <person name="Riley R."/>
            <person name="Ahrendt S."/>
            <person name="Nagy L.G."/>
            <person name="Grigoriev I.V."/>
            <person name="Martin F."/>
            <person name="Rosso M.N."/>
        </authorList>
    </citation>
    <scope>NUCLEOTIDE SEQUENCE</scope>
    <source>
        <strain evidence="1">CBS 384.51</strain>
    </source>
</reference>